<dbReference type="EMBL" id="FR904633">
    <property type="protein sequence ID" value="CDQ68561.1"/>
    <property type="molecule type" value="Genomic_DNA"/>
</dbReference>
<keyword evidence="5" id="KW-0862">Zinc</keyword>
<dbReference type="PaxDb" id="8022-A0A060WN60"/>
<evidence type="ECO:0000256" key="5">
    <source>
        <dbReference type="ARBA" id="ARBA00022833"/>
    </source>
</evidence>
<evidence type="ECO:0000256" key="7">
    <source>
        <dbReference type="ARBA" id="ARBA00037400"/>
    </source>
</evidence>
<dbReference type="PROSITE" id="PS01359">
    <property type="entry name" value="ZF_PHD_1"/>
    <property type="match status" value="1"/>
</dbReference>
<keyword evidence="2" id="KW-0879">Wnt signaling pathway</keyword>
<dbReference type="PANTHER" id="PTHR23194:SF7">
    <property type="entry name" value="PYGOPUS HOMOLOG 2"/>
    <property type="match status" value="1"/>
</dbReference>
<dbReference type="FunFam" id="3.30.40.10:FF:000107">
    <property type="entry name" value="pygopus homolog 1"/>
    <property type="match status" value="1"/>
</dbReference>
<comment type="subcellular location">
    <subcellularLocation>
        <location evidence="1">Nucleus</location>
    </subcellularLocation>
</comment>
<name>A0A060WN60_ONCMY</name>
<dbReference type="SMART" id="SM00249">
    <property type="entry name" value="PHD"/>
    <property type="match status" value="1"/>
</dbReference>
<dbReference type="InterPro" id="IPR019787">
    <property type="entry name" value="Znf_PHD-finger"/>
</dbReference>
<evidence type="ECO:0000259" key="10">
    <source>
        <dbReference type="PROSITE" id="PS50016"/>
    </source>
</evidence>
<reference evidence="11" key="2">
    <citation type="submission" date="2014-03" db="EMBL/GenBank/DDBJ databases">
        <authorList>
            <person name="Genoscope - CEA"/>
        </authorList>
    </citation>
    <scope>NUCLEOTIDE SEQUENCE</scope>
</reference>
<dbReference type="GO" id="GO:0008270">
    <property type="term" value="F:zinc ion binding"/>
    <property type="evidence" value="ECO:0007669"/>
    <property type="project" value="UniProtKB-KW"/>
</dbReference>
<organism evidence="11 12">
    <name type="scientific">Oncorhynchus mykiss</name>
    <name type="common">Rainbow trout</name>
    <name type="synonym">Salmo gairdneri</name>
    <dbReference type="NCBI Taxonomy" id="8022"/>
    <lineage>
        <taxon>Eukaryota</taxon>
        <taxon>Metazoa</taxon>
        <taxon>Chordata</taxon>
        <taxon>Craniata</taxon>
        <taxon>Vertebrata</taxon>
        <taxon>Euteleostomi</taxon>
        <taxon>Actinopterygii</taxon>
        <taxon>Neopterygii</taxon>
        <taxon>Teleostei</taxon>
        <taxon>Protacanthopterygii</taxon>
        <taxon>Salmoniformes</taxon>
        <taxon>Salmonidae</taxon>
        <taxon>Salmoninae</taxon>
        <taxon>Oncorhynchus</taxon>
    </lineage>
</organism>
<accession>A0A060WN60</accession>
<keyword evidence="4 8" id="KW-0863">Zinc-finger</keyword>
<evidence type="ECO:0000256" key="6">
    <source>
        <dbReference type="ARBA" id="ARBA00023242"/>
    </source>
</evidence>
<dbReference type="PANTHER" id="PTHR23194">
    <property type="entry name" value="PYGOPUS"/>
    <property type="match status" value="1"/>
</dbReference>
<dbReference type="Pfam" id="PF00628">
    <property type="entry name" value="PHD"/>
    <property type="match status" value="1"/>
</dbReference>
<feature type="domain" description="PHD-type" evidence="10">
    <location>
        <begin position="194"/>
        <end position="252"/>
    </location>
</feature>
<dbReference type="InterPro" id="IPR011011">
    <property type="entry name" value="Znf_FYVE_PHD"/>
</dbReference>
<comment type="function">
    <text evidence="7">Involved in signal transduction through the Wnt pathway.</text>
</comment>
<dbReference type="InterPro" id="IPR019786">
    <property type="entry name" value="Zinc_finger_PHD-type_CS"/>
</dbReference>
<dbReference type="InterPro" id="IPR052475">
    <property type="entry name" value="Wnt_Signal_Transd_Protein"/>
</dbReference>
<dbReference type="InterPro" id="IPR001965">
    <property type="entry name" value="Znf_PHD"/>
</dbReference>
<feature type="compositionally biased region" description="Low complexity" evidence="9">
    <location>
        <begin position="1"/>
        <end position="11"/>
    </location>
</feature>
<proteinExistence type="predicted"/>
<gene>
    <name evidence="11" type="ORF">GSONMT00063520001</name>
</gene>
<dbReference type="STRING" id="8022.A0A060WN60"/>
<dbReference type="GO" id="GO:0016055">
    <property type="term" value="P:Wnt signaling pathway"/>
    <property type="evidence" value="ECO:0007669"/>
    <property type="project" value="UniProtKB-KW"/>
</dbReference>
<evidence type="ECO:0000256" key="1">
    <source>
        <dbReference type="ARBA" id="ARBA00004123"/>
    </source>
</evidence>
<dbReference type="PROSITE" id="PS50016">
    <property type="entry name" value="ZF_PHD_2"/>
    <property type="match status" value="1"/>
</dbReference>
<evidence type="ECO:0000256" key="2">
    <source>
        <dbReference type="ARBA" id="ARBA00022687"/>
    </source>
</evidence>
<evidence type="ECO:0000313" key="11">
    <source>
        <dbReference type="EMBL" id="CDQ68561.1"/>
    </source>
</evidence>
<dbReference type="CDD" id="cd15636">
    <property type="entry name" value="PHD_PYGO2"/>
    <property type="match status" value="1"/>
</dbReference>
<feature type="region of interest" description="Disordered" evidence="9">
    <location>
        <begin position="1"/>
        <end position="181"/>
    </location>
</feature>
<keyword evidence="6" id="KW-0539">Nucleus</keyword>
<dbReference type="Gene3D" id="3.30.40.10">
    <property type="entry name" value="Zinc/RING finger domain, C3HC4 (zinc finger)"/>
    <property type="match status" value="1"/>
</dbReference>
<feature type="compositionally biased region" description="Gly residues" evidence="9">
    <location>
        <begin position="79"/>
        <end position="127"/>
    </location>
</feature>
<keyword evidence="3" id="KW-0479">Metal-binding</keyword>
<dbReference type="InterPro" id="IPR013083">
    <property type="entry name" value="Znf_RING/FYVE/PHD"/>
</dbReference>
<dbReference type="GO" id="GO:0005634">
    <property type="term" value="C:nucleus"/>
    <property type="evidence" value="ECO:0007669"/>
    <property type="project" value="UniProtKB-SubCell"/>
</dbReference>
<dbReference type="AlphaFoldDB" id="A0A060WN60"/>
<sequence>MAAESGRLLAGQGQGKRGKGGQMKSPEKKKRKSNAQGPGGAFSHLSEFAPPPTPMVDHLVASNPFDDDFGPPSLPSRPGGAGGPGGGPFLPSPGAGGGGGPYGGGGRMGPGGMGFMGGPGGPVGGPGGPGPPNAGPHHQLGFGGMPGFGGGGGFPGPGGPSQFNMPPNFSPPMHPGPAFNPMLSPGKLGGPGMVFPCGFCLSEVHDDQDAILCEASCQRWFHRDCTGLTEPAYGLLTRESSAVWACDFCLKTKEIQAVYVRQGLGQLVAANEG</sequence>
<evidence type="ECO:0000256" key="3">
    <source>
        <dbReference type="ARBA" id="ARBA00022723"/>
    </source>
</evidence>
<dbReference type="SUPFAM" id="SSF57903">
    <property type="entry name" value="FYVE/PHD zinc finger"/>
    <property type="match status" value="1"/>
</dbReference>
<evidence type="ECO:0000256" key="8">
    <source>
        <dbReference type="PROSITE-ProRule" id="PRU00146"/>
    </source>
</evidence>
<evidence type="ECO:0000313" key="12">
    <source>
        <dbReference type="Proteomes" id="UP000193380"/>
    </source>
</evidence>
<reference evidence="11" key="1">
    <citation type="journal article" date="2014" name="Nat. Commun.">
        <title>The rainbow trout genome provides novel insights into evolution after whole-genome duplication in vertebrates.</title>
        <authorList>
            <person name="Berthelot C."/>
            <person name="Brunet F."/>
            <person name="Chalopin D."/>
            <person name="Juanchich A."/>
            <person name="Bernard M."/>
            <person name="Noel B."/>
            <person name="Bento P."/>
            <person name="Da Silva C."/>
            <person name="Labadie K."/>
            <person name="Alberti A."/>
            <person name="Aury J.M."/>
            <person name="Louis A."/>
            <person name="Dehais P."/>
            <person name="Bardou P."/>
            <person name="Montfort J."/>
            <person name="Klopp C."/>
            <person name="Cabau C."/>
            <person name="Gaspin C."/>
            <person name="Thorgaard G.H."/>
            <person name="Boussaha M."/>
            <person name="Quillet E."/>
            <person name="Guyomard R."/>
            <person name="Galiana D."/>
            <person name="Bobe J."/>
            <person name="Volff J.N."/>
            <person name="Genet C."/>
            <person name="Wincker P."/>
            <person name="Jaillon O."/>
            <person name="Roest Crollius H."/>
            <person name="Guiguen Y."/>
        </authorList>
    </citation>
    <scope>NUCLEOTIDE SEQUENCE [LARGE SCALE GENOMIC DNA]</scope>
</reference>
<protein>
    <recommendedName>
        <fullName evidence="10">PHD-type domain-containing protein</fullName>
    </recommendedName>
</protein>
<evidence type="ECO:0000256" key="4">
    <source>
        <dbReference type="ARBA" id="ARBA00022771"/>
    </source>
</evidence>
<feature type="compositionally biased region" description="Gly residues" evidence="9">
    <location>
        <begin position="141"/>
        <end position="156"/>
    </location>
</feature>
<evidence type="ECO:0000256" key="9">
    <source>
        <dbReference type="SAM" id="MobiDB-lite"/>
    </source>
</evidence>
<dbReference type="Proteomes" id="UP000193380">
    <property type="component" value="Unassembled WGS sequence"/>
</dbReference>